<feature type="transmembrane region" description="Helical" evidence="2">
    <location>
        <begin position="1173"/>
        <end position="1192"/>
    </location>
</feature>
<keyword evidence="2" id="KW-0812">Transmembrane</keyword>
<name>A0A496PLX2_9MICC</name>
<feature type="transmembrane region" description="Helical" evidence="2">
    <location>
        <begin position="1245"/>
        <end position="1263"/>
    </location>
</feature>
<dbReference type="EMBL" id="QQXL01000001">
    <property type="protein sequence ID" value="RKW71466.1"/>
    <property type="molecule type" value="Genomic_DNA"/>
</dbReference>
<evidence type="ECO:0000256" key="1">
    <source>
        <dbReference type="SAM" id="MobiDB-lite"/>
    </source>
</evidence>
<gene>
    <name evidence="3" type="ORF">DWQ67_01045</name>
</gene>
<feature type="transmembrane region" description="Helical" evidence="2">
    <location>
        <begin position="611"/>
        <end position="629"/>
    </location>
</feature>
<feature type="transmembrane region" description="Helical" evidence="2">
    <location>
        <begin position="1087"/>
        <end position="1106"/>
    </location>
</feature>
<feature type="transmembrane region" description="Helical" evidence="2">
    <location>
        <begin position="787"/>
        <end position="807"/>
    </location>
</feature>
<feature type="transmembrane region" description="Helical" evidence="2">
    <location>
        <begin position="138"/>
        <end position="159"/>
    </location>
</feature>
<feature type="transmembrane region" description="Helical" evidence="2">
    <location>
        <begin position="686"/>
        <end position="705"/>
    </location>
</feature>
<feature type="transmembrane region" description="Helical" evidence="2">
    <location>
        <begin position="29"/>
        <end position="49"/>
    </location>
</feature>
<feature type="transmembrane region" description="Helical" evidence="2">
    <location>
        <begin position="717"/>
        <end position="736"/>
    </location>
</feature>
<feature type="transmembrane region" description="Helical" evidence="2">
    <location>
        <begin position="583"/>
        <end position="605"/>
    </location>
</feature>
<feature type="transmembrane region" description="Helical" evidence="2">
    <location>
        <begin position="197"/>
        <end position="214"/>
    </location>
</feature>
<feature type="transmembrane region" description="Helical" evidence="2">
    <location>
        <begin position="1198"/>
        <end position="1215"/>
    </location>
</feature>
<feature type="transmembrane region" description="Helical" evidence="2">
    <location>
        <begin position="1059"/>
        <end position="1081"/>
    </location>
</feature>
<feature type="transmembrane region" description="Helical" evidence="2">
    <location>
        <begin position="446"/>
        <end position="466"/>
    </location>
</feature>
<feature type="transmembrane region" description="Helical" evidence="2">
    <location>
        <begin position="819"/>
        <end position="837"/>
    </location>
</feature>
<feature type="transmembrane region" description="Helical" evidence="2">
    <location>
        <begin position="952"/>
        <end position="969"/>
    </location>
</feature>
<proteinExistence type="predicted"/>
<sequence>MLINVVLGAATFLLVVAAGLWVGTRLDPIGQGVALMALSAAFYAAGLVLHQRQPRLRPVALAFSISGLALLPIVGVAWWVQFPEQGPAAWLVVSAVGTVAYLFAAVRLDSRVVAALGVVFAASGAFTFGAAMRSGIAWYAASSTLLAVLLSLVATRWAHRLPRVLHQTFVVAHRLLVPSYLAVALCVFPWLRAQDSLIITASALLYYVVQRLLAPQRDRSLTRWGARAASIGVVLSAGAVAELPGNVMLRCAAVAVVLVAGQSVWALRRDGVSFARTTAPGTTTPGALAWAERGESRRTPAILMSVAAAFALCGTEVGQHVPRASAASFLDVSLNWSWYLVLAGVVVFTLVKAMSPALPVLWRMILLGGATLGAVIEPASSRPWAGAFLLFAVALVSALQWSRESGAAWRTGFGALALGAGLGSSGPLAADLAVTLGASDALRGNVMSLVWAVGALGLGTWRAAVAVSQRSETRGGRFHWGAGALLSAAVGAGSSLAVDWRAASPRGGRVGAHGLTFDAFGQHPDPLAVTGVMVAILALAVATVAATQLFLARGALRQHLPGQQLPGQQLPGENATEPAPYTLAPFALAPFALAAPAVVLGAVVGGAGDRVLVVLVAYLCAAGLCVAGSQVWGRSWSALGATAALLMGQWQVLSMTDAPGVVVLPITAAILLAGTVVATTGPRASWARVVSASVAGALILGPWAEALRTRLAISADAVQPVAFTLLLLLAVAAVLWHARVARQLGTPVAGVSVALLAVGLTALRAVDGQWSWWWGSQVLSAYPATELVFSWAAPALVLLAGASVKLWTRHCTRLGQASAWATAALLLPAFLLGPTVLAHQEGGLLMLIGAVLGAQAFAARSLALRSAQTPGSVLLLSTSRMMPVPAAGALLCGVCISIMGQTPLWLGWIAAAAVAVSAIPAMWAGQHVASNAGGAPGHGGYRRTFRRHGDDVISVAAPFLSLIILGAVVVAGPGVTVLATAAALAYLFLAATRAAWWMGLLAFGATACAAVQAVLDLSVGAQEPRSWILVHAVLLALLPAVLTRRVAMRGRVSAVESQLHRGAGWVAAGLLTLGAVTGLAAGHDPAWLAWAVVADLVLASQASWLLLRSKDQQRLHSVVDAGMALAALAVVRAAAVEGDLRVAPFWFLVVLAAVLIGTAWWRRAHKPSQQLRAWSAAAMLTLALFTVVLGTTGTDEEWARHAVLVALFALLLVTGAAFDDAAATWIGLAGLCVDVLVAARHQTVAMLFLLAVMLFGIATWLLLRKSRQAQHQAARPPVGPPLPPNQGLRQEQAPVQRPSLGGAMGQAVPPQSQAVPPNGHQPSLRRVQPNRPGPANPPPPASGRED</sequence>
<feature type="transmembrane region" description="Helical" evidence="2">
    <location>
        <begin position="996"/>
        <end position="1015"/>
    </location>
</feature>
<feature type="transmembrane region" description="Helical" evidence="2">
    <location>
        <begin position="659"/>
        <end position="679"/>
    </location>
</feature>
<protein>
    <submittedName>
        <fullName evidence="3">Uncharacterized protein</fullName>
    </submittedName>
</protein>
<accession>A0A496PLX2</accession>
<reference evidence="3 4" key="1">
    <citation type="submission" date="2018-07" db="EMBL/GenBank/DDBJ databases">
        <title>Arthrobacter sp. nov., isolated from raw cow's milk with high bacterial count.</title>
        <authorList>
            <person name="Hahne J."/>
            <person name="Isele D."/>
            <person name="Lipski A."/>
        </authorList>
    </citation>
    <scope>NUCLEOTIDE SEQUENCE [LARGE SCALE GENOMIC DNA]</scope>
    <source>
        <strain evidence="3 4">JZ R-183</strain>
    </source>
</reference>
<keyword evidence="4" id="KW-1185">Reference proteome</keyword>
<feature type="region of interest" description="Disordered" evidence="1">
    <location>
        <begin position="1272"/>
        <end position="1346"/>
    </location>
</feature>
<evidence type="ECO:0000313" key="3">
    <source>
        <dbReference type="EMBL" id="RKW71466.1"/>
    </source>
</evidence>
<feature type="transmembrane region" description="Helical" evidence="2">
    <location>
        <begin position="113"/>
        <end position="132"/>
    </location>
</feature>
<feature type="transmembrane region" description="Helical" evidence="2">
    <location>
        <begin position="382"/>
        <end position="401"/>
    </location>
</feature>
<feature type="transmembrane region" description="Helical" evidence="2">
    <location>
        <begin position="748"/>
        <end position="767"/>
    </location>
</feature>
<feature type="transmembrane region" description="Helical" evidence="2">
    <location>
        <begin position="336"/>
        <end position="353"/>
    </location>
</feature>
<feature type="compositionally biased region" description="Low complexity" evidence="1">
    <location>
        <begin position="1306"/>
        <end position="1317"/>
    </location>
</feature>
<feature type="compositionally biased region" description="Pro residues" evidence="1">
    <location>
        <begin position="1331"/>
        <end position="1346"/>
    </location>
</feature>
<feature type="transmembrane region" description="Helical" evidence="2">
    <location>
        <begin position="905"/>
        <end position="924"/>
    </location>
</feature>
<keyword evidence="2" id="KW-1133">Transmembrane helix</keyword>
<feature type="transmembrane region" description="Helical" evidence="2">
    <location>
        <begin position="1027"/>
        <end position="1047"/>
    </location>
</feature>
<feature type="transmembrane region" description="Helical" evidence="2">
    <location>
        <begin position="843"/>
        <end position="862"/>
    </location>
</feature>
<feature type="transmembrane region" description="Helical" evidence="2">
    <location>
        <begin position="88"/>
        <end position="106"/>
    </location>
</feature>
<feature type="transmembrane region" description="Helical" evidence="2">
    <location>
        <begin position="413"/>
        <end position="434"/>
    </location>
</feature>
<feature type="transmembrane region" description="Helical" evidence="2">
    <location>
        <begin position="1142"/>
        <end position="1161"/>
    </location>
</feature>
<organism evidence="3 4">
    <name type="scientific">Galactobacter caseinivorans</name>
    <dbReference type="NCBI Taxonomy" id="2676123"/>
    <lineage>
        <taxon>Bacteria</taxon>
        <taxon>Bacillati</taxon>
        <taxon>Actinomycetota</taxon>
        <taxon>Actinomycetes</taxon>
        <taxon>Micrococcales</taxon>
        <taxon>Micrococcaceae</taxon>
        <taxon>Galactobacter</taxon>
    </lineage>
</organism>
<dbReference type="Proteomes" id="UP000273119">
    <property type="component" value="Unassembled WGS sequence"/>
</dbReference>
<feature type="transmembrane region" description="Helical" evidence="2">
    <location>
        <begin position="61"/>
        <end position="82"/>
    </location>
</feature>
<keyword evidence="2" id="KW-0472">Membrane</keyword>
<feature type="transmembrane region" description="Helical" evidence="2">
    <location>
        <begin position="527"/>
        <end position="551"/>
    </location>
</feature>
<comment type="caution">
    <text evidence="3">The sequence shown here is derived from an EMBL/GenBank/DDBJ whole genome shotgun (WGS) entry which is preliminary data.</text>
</comment>
<evidence type="ECO:0000313" key="4">
    <source>
        <dbReference type="Proteomes" id="UP000273119"/>
    </source>
</evidence>
<feature type="transmembrane region" description="Helical" evidence="2">
    <location>
        <begin position="171"/>
        <end position="191"/>
    </location>
</feature>
<evidence type="ECO:0000256" key="2">
    <source>
        <dbReference type="SAM" id="Phobius"/>
    </source>
</evidence>